<keyword evidence="1" id="KW-0175">Coiled coil</keyword>
<dbReference type="InterPro" id="IPR036034">
    <property type="entry name" value="PDZ_sf"/>
</dbReference>
<dbReference type="OMA" id="STLMGPY"/>
<dbReference type="Gene3D" id="2.30.42.10">
    <property type="match status" value="2"/>
</dbReference>
<dbReference type="PANTHER" id="PTHR19964:SF35">
    <property type="entry name" value="PDZ DOMAIN-CONTAINING PROTEIN"/>
    <property type="match status" value="1"/>
</dbReference>
<evidence type="ECO:0000313" key="4">
    <source>
        <dbReference type="EMBL" id="GCB61035.1"/>
    </source>
</evidence>
<dbReference type="AlphaFoldDB" id="A0A401NJJ3"/>
<dbReference type="Proteomes" id="UP000288216">
    <property type="component" value="Unassembled WGS sequence"/>
</dbReference>
<feature type="coiled-coil region" evidence="1">
    <location>
        <begin position="405"/>
        <end position="495"/>
    </location>
</feature>
<feature type="domain" description="PDZ" evidence="3">
    <location>
        <begin position="134"/>
        <end position="208"/>
    </location>
</feature>
<dbReference type="PANTHER" id="PTHR19964">
    <property type="entry name" value="MULTIPLE PDZ DOMAIN PROTEIN"/>
    <property type="match status" value="1"/>
</dbReference>
<dbReference type="SUPFAM" id="SSF50156">
    <property type="entry name" value="PDZ domain-like"/>
    <property type="match status" value="2"/>
</dbReference>
<feature type="domain" description="PDZ" evidence="3">
    <location>
        <begin position="41"/>
        <end position="64"/>
    </location>
</feature>
<comment type="caution">
    <text evidence="4">The sequence shown here is derived from an EMBL/GenBank/DDBJ whole genome shotgun (WGS) entry which is preliminary data.</text>
</comment>
<evidence type="ECO:0000259" key="3">
    <source>
        <dbReference type="PROSITE" id="PS50106"/>
    </source>
</evidence>
<dbReference type="InterPro" id="IPR051342">
    <property type="entry name" value="PDZ_scaffold"/>
</dbReference>
<feature type="compositionally biased region" description="Polar residues" evidence="2">
    <location>
        <begin position="75"/>
        <end position="95"/>
    </location>
</feature>
<organism evidence="4 5">
    <name type="scientific">Scyliorhinus torazame</name>
    <name type="common">Cloudy catshark</name>
    <name type="synonym">Catulus torazame</name>
    <dbReference type="NCBI Taxonomy" id="75743"/>
    <lineage>
        <taxon>Eukaryota</taxon>
        <taxon>Metazoa</taxon>
        <taxon>Chordata</taxon>
        <taxon>Craniata</taxon>
        <taxon>Vertebrata</taxon>
        <taxon>Chondrichthyes</taxon>
        <taxon>Elasmobranchii</taxon>
        <taxon>Galeomorphii</taxon>
        <taxon>Galeoidea</taxon>
        <taxon>Carcharhiniformes</taxon>
        <taxon>Scyliorhinidae</taxon>
        <taxon>Scyliorhinus</taxon>
    </lineage>
</organism>
<gene>
    <name evidence="4" type="ORF">scyTo_0011239</name>
</gene>
<name>A0A401NJJ3_SCYTO</name>
<dbReference type="PROSITE" id="PS50106">
    <property type="entry name" value="PDZ"/>
    <property type="match status" value="2"/>
</dbReference>
<evidence type="ECO:0000313" key="5">
    <source>
        <dbReference type="Proteomes" id="UP000288216"/>
    </source>
</evidence>
<protein>
    <recommendedName>
        <fullName evidence="3">PDZ domain-containing protein</fullName>
    </recommendedName>
</protein>
<dbReference type="OrthoDB" id="6022242at2759"/>
<evidence type="ECO:0000256" key="1">
    <source>
        <dbReference type="SAM" id="Coils"/>
    </source>
</evidence>
<keyword evidence="5" id="KW-1185">Reference proteome</keyword>
<dbReference type="CDD" id="cd06698">
    <property type="entry name" value="PDZ1_hSTXBP4-PDZ2_GgSTXBP4-like"/>
    <property type="match status" value="1"/>
</dbReference>
<feature type="region of interest" description="Disordered" evidence="2">
    <location>
        <begin position="612"/>
        <end position="640"/>
    </location>
</feature>
<dbReference type="EMBL" id="BFAA01005041">
    <property type="protein sequence ID" value="GCB61035.1"/>
    <property type="molecule type" value="Genomic_DNA"/>
</dbReference>
<dbReference type="SMART" id="SM00228">
    <property type="entry name" value="PDZ"/>
    <property type="match status" value="1"/>
</dbReference>
<reference evidence="4 5" key="1">
    <citation type="journal article" date="2018" name="Nat. Ecol. Evol.">
        <title>Shark genomes provide insights into elasmobranch evolution and the origin of vertebrates.</title>
        <authorList>
            <person name="Hara Y"/>
            <person name="Yamaguchi K"/>
            <person name="Onimaru K"/>
            <person name="Kadota M"/>
            <person name="Koyanagi M"/>
            <person name="Keeley SD"/>
            <person name="Tatsumi K"/>
            <person name="Tanaka K"/>
            <person name="Motone F"/>
            <person name="Kageyama Y"/>
            <person name="Nozu R"/>
            <person name="Adachi N"/>
            <person name="Nishimura O"/>
            <person name="Nakagawa R"/>
            <person name="Tanegashima C"/>
            <person name="Kiyatake I"/>
            <person name="Matsumoto R"/>
            <person name="Murakumo K"/>
            <person name="Nishida K"/>
            <person name="Terakita A"/>
            <person name="Kuratani S"/>
            <person name="Sato K"/>
            <person name="Hyodo S Kuraku.S."/>
        </authorList>
    </citation>
    <scope>NUCLEOTIDE SEQUENCE [LARGE SCALE GENOMIC DNA]</scope>
</reference>
<sequence>MPTFSVLYKGAVIISRTLLGPYGIDRRVLCVDFTDCENGLGRLQPGDQILEVNGDSLVGVTNERREFSELLANYGSRSSTGSARNSPTLQGTGRTSSSSSSSSLSSEQFNPTSSRDASIGKAGTLLCSNTHDDGIQLVTITKSVGLGVTVTGGCNRPDGPKVYVEDIISGGDCQKDGRLRPGDELVAINKKSLMGVTYEEARSILNKTMFTNEGTITIAFLPGKGSLHSGASFHNGEHSPQSNTGNGYSSCRLKVHVRTPKPQFEDRCPVPFQPPDIFPVELSASAAKTSIQKEVLSIKRKVSLDPHVRLKVDKLELALRYLGLHVTEERRRMLRRSLTNDSQGTVAFGEFVQAARITLPQELEDIGLSHSPMMFFPHEVANLLDTTAFQSPIFSSNTFHEAENLDHLQSEVTELRQEIKKMKALVKEMEKNKKTQEEELQQVTQKATAALAENRTLQDKLHLASAAQHRAHSAEQDYEEVVHLLEAEITDLKTELTGKAQSNSKDLTKEDTRDLQQRLSIASCQLQTSELRCKHLEISNQKLFSFAEKVHKVLTSATLQGPDQGVIKSKFFRRESSLAPPGPERLLATEARQLIEWVCSSNSENATCMKTDGVASQEPTAQNRKASRDKNTPTHAHKNSQLQEILFI</sequence>
<dbReference type="STRING" id="75743.A0A401NJJ3"/>
<feature type="compositionally biased region" description="Polar residues" evidence="2">
    <location>
        <begin position="107"/>
        <end position="116"/>
    </location>
</feature>
<accession>A0A401NJJ3</accession>
<feature type="region of interest" description="Disordered" evidence="2">
    <location>
        <begin position="75"/>
        <end position="116"/>
    </location>
</feature>
<feature type="compositionally biased region" description="Low complexity" evidence="2">
    <location>
        <begin position="96"/>
        <end position="106"/>
    </location>
</feature>
<dbReference type="Pfam" id="PF00595">
    <property type="entry name" value="PDZ"/>
    <property type="match status" value="1"/>
</dbReference>
<dbReference type="InterPro" id="IPR001478">
    <property type="entry name" value="PDZ"/>
</dbReference>
<evidence type="ECO:0000256" key="2">
    <source>
        <dbReference type="SAM" id="MobiDB-lite"/>
    </source>
</evidence>
<proteinExistence type="predicted"/>